<dbReference type="GO" id="GO:0031981">
    <property type="term" value="C:nuclear lumen"/>
    <property type="evidence" value="ECO:0007669"/>
    <property type="project" value="UniProtKB-ARBA"/>
</dbReference>
<comment type="similarity">
    <text evidence="2">Belongs to the replication factor A protein 3 family.</text>
</comment>
<dbReference type="GO" id="GO:0006260">
    <property type="term" value="P:DNA replication"/>
    <property type="evidence" value="ECO:0007669"/>
    <property type="project" value="InterPro"/>
</dbReference>
<evidence type="ECO:0000256" key="1">
    <source>
        <dbReference type="ARBA" id="ARBA00004123"/>
    </source>
</evidence>
<keyword evidence="3" id="KW-0539">Nucleus</keyword>
<gene>
    <name evidence="4" type="ORF">SAMEA4029009_CIC11G00000004862</name>
</gene>
<name>A0A1L0C110_9ASCO</name>
<dbReference type="InterPro" id="IPR012340">
    <property type="entry name" value="NA-bd_OB-fold"/>
</dbReference>
<evidence type="ECO:0000256" key="3">
    <source>
        <dbReference type="ARBA" id="ARBA00023242"/>
    </source>
</evidence>
<evidence type="ECO:0000256" key="2">
    <source>
        <dbReference type="ARBA" id="ARBA00009761"/>
    </source>
</evidence>
<accession>A0A1L0C110</accession>
<dbReference type="Pfam" id="PF08661">
    <property type="entry name" value="Rep_fac-A_3"/>
    <property type="match status" value="1"/>
</dbReference>
<dbReference type="EMBL" id="LT635768">
    <property type="protein sequence ID" value="SGZ57281.1"/>
    <property type="molecule type" value="Genomic_DNA"/>
</dbReference>
<dbReference type="AlphaFoldDB" id="A0A1L0C110"/>
<proteinExistence type="inferred from homology"/>
<dbReference type="GO" id="GO:0006310">
    <property type="term" value="P:DNA recombination"/>
    <property type="evidence" value="ECO:0007669"/>
    <property type="project" value="InterPro"/>
</dbReference>
<dbReference type="InterPro" id="IPR013970">
    <property type="entry name" value="Rfa2"/>
</dbReference>
<dbReference type="GO" id="GO:0006281">
    <property type="term" value="P:DNA repair"/>
    <property type="evidence" value="ECO:0007669"/>
    <property type="project" value="InterPro"/>
</dbReference>
<comment type="subcellular location">
    <subcellularLocation>
        <location evidence="1">Nucleus</location>
    </subcellularLocation>
</comment>
<sequence>MDAASVRVNSTTLREFAGRIVRVVGKVESFDGASELARLNAGGPVDVLVPPGSHLEEGKIYEIIGKASVSDFKSMLIPRWKSPTTQTLMLPTSWPLMSRKCLSSSILRDLDIHDCFMTI</sequence>
<dbReference type="Proteomes" id="UP000182259">
    <property type="component" value="Chromosome V"/>
</dbReference>
<reference evidence="4 5" key="1">
    <citation type="submission" date="2016-10" db="EMBL/GenBank/DDBJ databases">
        <authorList>
            <person name="de Groot N.N."/>
        </authorList>
    </citation>
    <scope>NUCLEOTIDE SEQUENCE [LARGE SCALE GENOMIC DNA]</scope>
    <source>
        <strain evidence="4 5">PYCC 4715</strain>
    </source>
</reference>
<dbReference type="GO" id="GO:0003677">
    <property type="term" value="F:DNA binding"/>
    <property type="evidence" value="ECO:0007669"/>
    <property type="project" value="InterPro"/>
</dbReference>
<protein>
    <submittedName>
        <fullName evidence="4">CIC11C00000004862</fullName>
    </submittedName>
</protein>
<dbReference type="SUPFAM" id="SSF50249">
    <property type="entry name" value="Nucleic acid-binding proteins"/>
    <property type="match status" value="1"/>
</dbReference>
<dbReference type="Gene3D" id="2.40.50.140">
    <property type="entry name" value="Nucleic acid-binding proteins"/>
    <property type="match status" value="1"/>
</dbReference>
<evidence type="ECO:0000313" key="5">
    <source>
        <dbReference type="Proteomes" id="UP000182259"/>
    </source>
</evidence>
<evidence type="ECO:0000313" key="4">
    <source>
        <dbReference type="EMBL" id="SGZ57281.1"/>
    </source>
</evidence>
<organism evidence="4 5">
    <name type="scientific">Sungouiella intermedia</name>
    <dbReference type="NCBI Taxonomy" id="45354"/>
    <lineage>
        <taxon>Eukaryota</taxon>
        <taxon>Fungi</taxon>
        <taxon>Dikarya</taxon>
        <taxon>Ascomycota</taxon>
        <taxon>Saccharomycotina</taxon>
        <taxon>Pichiomycetes</taxon>
        <taxon>Metschnikowiaceae</taxon>
        <taxon>Sungouiella</taxon>
    </lineage>
</organism>